<dbReference type="InterPro" id="IPR024713">
    <property type="entry name" value="Fructosamine_deglycase_FrlB"/>
</dbReference>
<dbReference type="InterPro" id="IPR001347">
    <property type="entry name" value="SIS_dom"/>
</dbReference>
<dbReference type="PANTHER" id="PTHR10937:SF14">
    <property type="entry name" value="FRUCTOSELYSINE 6-PHOSPHATE DEGLYCASE"/>
    <property type="match status" value="1"/>
</dbReference>
<dbReference type="GO" id="GO:0004360">
    <property type="term" value="F:glutamine-fructose-6-phosphate transaminase (isomerizing) activity"/>
    <property type="evidence" value="ECO:0007669"/>
    <property type="project" value="TreeGrafter"/>
</dbReference>
<dbReference type="Pfam" id="PF01380">
    <property type="entry name" value="SIS"/>
    <property type="match status" value="1"/>
</dbReference>
<dbReference type="Gene3D" id="3.40.50.12570">
    <property type="match status" value="1"/>
</dbReference>
<dbReference type="Gene3D" id="3.40.50.10490">
    <property type="entry name" value="Glucose-6-phosphate isomerase like protein, domain 1"/>
    <property type="match status" value="1"/>
</dbReference>
<dbReference type="PROSITE" id="PS51464">
    <property type="entry name" value="SIS"/>
    <property type="match status" value="1"/>
</dbReference>
<accession>A0A731XU45</accession>
<dbReference type="InterPro" id="IPR035488">
    <property type="entry name" value="FrlB_SIS"/>
</dbReference>
<dbReference type="GO" id="GO:0097367">
    <property type="term" value="F:carbohydrate derivative binding"/>
    <property type="evidence" value="ECO:0007669"/>
    <property type="project" value="InterPro"/>
</dbReference>
<reference evidence="2" key="1">
    <citation type="journal article" date="2018" name="Genome Biol.">
        <title>SKESA: strategic k-mer extension for scrupulous assemblies.</title>
        <authorList>
            <person name="Souvorov A."/>
            <person name="Agarwala R."/>
            <person name="Lipman D.J."/>
        </authorList>
    </citation>
    <scope>NUCLEOTIDE SEQUENCE</scope>
    <source>
        <strain evidence="2">5039-68</strain>
    </source>
</reference>
<comment type="caution">
    <text evidence="2">The sequence shown here is derived from an EMBL/GenBank/DDBJ whole genome shotgun (WGS) entry which is preliminary data.</text>
</comment>
<dbReference type="PANTHER" id="PTHR10937">
    <property type="entry name" value="GLUCOSAMINE--FRUCTOSE-6-PHOSPHATE AMINOTRANSFERASE, ISOMERIZING"/>
    <property type="match status" value="1"/>
</dbReference>
<dbReference type="CDD" id="cd05710">
    <property type="entry name" value="SIS_1"/>
    <property type="match status" value="1"/>
</dbReference>
<sequence>MSVAHKTANRIISDILRKQKIERVWFVGCGGSLTGFWPGKYFLDCEAQTLAVGYITSNEFVHATPKALGKNSIVILASQQGNTAETVEAARVAREKRAVTISLVYQPNTPLCEHSDYVIEYLWARYPETVDSAQQKAAYSLWLALEILAQTEGYAGYDEMVGTFNHLETVVRHAQQQVQADAQRFATEWKDEKVIYMMGSGPSFGAAHQESICILLEMQWINSASVHSGEYFHGPFEITEPGTPFILLQSSGRTRPLDDRAIRFIERYQGKLQLIDADKLGIQTLSANVGEYFCGLLHNSVLDVYNLALATARNHPLTTRRYMWKVEY</sequence>
<protein>
    <submittedName>
        <fullName evidence="2">SIS domain-containing protein</fullName>
    </submittedName>
</protein>
<reference evidence="2" key="2">
    <citation type="submission" date="2018-07" db="EMBL/GenBank/DDBJ databases">
        <authorList>
            <consortium name="NCBI Pathogen Detection Project"/>
        </authorList>
    </citation>
    <scope>NUCLEOTIDE SEQUENCE</scope>
    <source>
        <strain evidence="2">5039-68</strain>
    </source>
</reference>
<dbReference type="InterPro" id="IPR046348">
    <property type="entry name" value="SIS_dom_sf"/>
</dbReference>
<dbReference type="GO" id="GO:0006047">
    <property type="term" value="P:UDP-N-acetylglucosamine metabolic process"/>
    <property type="evidence" value="ECO:0007669"/>
    <property type="project" value="TreeGrafter"/>
</dbReference>
<proteinExistence type="predicted"/>
<dbReference type="CDD" id="cd05009">
    <property type="entry name" value="SIS_GlmS_GlmD_2"/>
    <property type="match status" value="1"/>
</dbReference>
<evidence type="ECO:0000259" key="1">
    <source>
        <dbReference type="PROSITE" id="PS51464"/>
    </source>
</evidence>
<dbReference type="GO" id="GO:0006487">
    <property type="term" value="P:protein N-linked glycosylation"/>
    <property type="evidence" value="ECO:0007669"/>
    <property type="project" value="TreeGrafter"/>
</dbReference>
<dbReference type="Gene3D" id="1.10.10.2240">
    <property type="match status" value="1"/>
</dbReference>
<organism evidence="2">
    <name type="scientific">Salmonella enterica subsp. VII serovar 40:z4,z24:[z39]</name>
    <dbReference type="NCBI Taxonomy" id="1967625"/>
    <lineage>
        <taxon>Bacteria</taxon>
        <taxon>Pseudomonadati</taxon>
        <taxon>Pseudomonadota</taxon>
        <taxon>Gammaproteobacteria</taxon>
        <taxon>Enterobacterales</taxon>
        <taxon>Enterobacteriaceae</taxon>
        <taxon>Salmonella</taxon>
    </lineage>
</organism>
<gene>
    <name evidence="2" type="ORF">GND13_001706</name>
</gene>
<dbReference type="InterPro" id="IPR035490">
    <property type="entry name" value="GlmS/FrlB_SIS"/>
</dbReference>
<dbReference type="AlphaFoldDB" id="A0A731XU45"/>
<dbReference type="EMBL" id="DAASAS010000010">
    <property type="protein sequence ID" value="HAE4732481.1"/>
    <property type="molecule type" value="Genomic_DNA"/>
</dbReference>
<evidence type="ECO:0000313" key="2">
    <source>
        <dbReference type="EMBL" id="HAE4732481.1"/>
    </source>
</evidence>
<dbReference type="SUPFAM" id="SSF53697">
    <property type="entry name" value="SIS domain"/>
    <property type="match status" value="1"/>
</dbReference>
<dbReference type="GO" id="GO:0006002">
    <property type="term" value="P:fructose 6-phosphate metabolic process"/>
    <property type="evidence" value="ECO:0007669"/>
    <property type="project" value="TreeGrafter"/>
</dbReference>
<dbReference type="PIRSF" id="PIRSF009290">
    <property type="entry name" value="FrlB"/>
    <property type="match status" value="1"/>
</dbReference>
<name>A0A731XU45_SALEE</name>
<feature type="domain" description="SIS" evidence="1">
    <location>
        <begin position="12"/>
        <end position="154"/>
    </location>
</feature>